<dbReference type="InterPro" id="IPR051453">
    <property type="entry name" value="MBL_Glyoxalase_II"/>
</dbReference>
<evidence type="ECO:0000256" key="3">
    <source>
        <dbReference type="ARBA" id="ARBA00022801"/>
    </source>
</evidence>
<comment type="caution">
    <text evidence="6">The sequence shown here is derived from an EMBL/GenBank/DDBJ whole genome shotgun (WGS) entry which is preliminary data.</text>
</comment>
<keyword evidence="2" id="KW-0479">Metal-binding</keyword>
<feature type="domain" description="Metallo-beta-lactamase" evidence="5">
    <location>
        <begin position="12"/>
        <end position="189"/>
    </location>
</feature>
<organism evidence="6 7">
    <name type="scientific">Gracilibacillus dipsosauri</name>
    <dbReference type="NCBI Taxonomy" id="178340"/>
    <lineage>
        <taxon>Bacteria</taxon>
        <taxon>Bacillati</taxon>
        <taxon>Bacillota</taxon>
        <taxon>Bacilli</taxon>
        <taxon>Bacillales</taxon>
        <taxon>Bacillaceae</taxon>
        <taxon>Gracilibacillus</taxon>
    </lineage>
</organism>
<keyword evidence="4" id="KW-0862">Zinc</keyword>
<dbReference type="Gene3D" id="3.60.15.10">
    <property type="entry name" value="Ribonuclease Z/Hydroxyacylglutathione hydrolase-like"/>
    <property type="match status" value="1"/>
</dbReference>
<dbReference type="InterPro" id="IPR036866">
    <property type="entry name" value="RibonucZ/Hydroxyglut_hydro"/>
</dbReference>
<name>A0A317KZU1_9BACI</name>
<sequence>MKLIKRTLGELQTNCYILQEGHEAIIFDPAGEPDKIISYIEKQSLKPLAILLTHSHFDHIGALEEIRQQYKAPVYVHPEEKEWLQNPELNGSLLFFGQKVTCRPAEYVVEERSYTIGPFQFDVFHTPGHSPGGVAFIFHQESILIGGDSLFREGIGRTDLPGGDIDELIHSIEKKLFLLPEEYLVYPGHGPETSIGYEKQNNPFLQ</sequence>
<dbReference type="Pfam" id="PF00753">
    <property type="entry name" value="Lactamase_B"/>
    <property type="match status" value="1"/>
</dbReference>
<dbReference type="RefSeq" id="WP_109984180.1">
    <property type="nucleotide sequence ID" value="NZ_QGTD01000008.1"/>
</dbReference>
<accession>A0A317KZU1</accession>
<dbReference type="OrthoDB" id="9802248at2"/>
<keyword evidence="3" id="KW-0378">Hydrolase</keyword>
<gene>
    <name evidence="6" type="ORF">DLJ74_08790</name>
</gene>
<dbReference type="InterPro" id="IPR001279">
    <property type="entry name" value="Metallo-B-lactamas"/>
</dbReference>
<evidence type="ECO:0000313" key="7">
    <source>
        <dbReference type="Proteomes" id="UP000245624"/>
    </source>
</evidence>
<dbReference type="Proteomes" id="UP000245624">
    <property type="component" value="Unassembled WGS sequence"/>
</dbReference>
<dbReference type="EMBL" id="QGTD01000008">
    <property type="protein sequence ID" value="PWU68524.1"/>
    <property type="molecule type" value="Genomic_DNA"/>
</dbReference>
<comment type="cofactor">
    <cofactor evidence="1">
        <name>Zn(2+)</name>
        <dbReference type="ChEBI" id="CHEBI:29105"/>
    </cofactor>
</comment>
<evidence type="ECO:0000256" key="2">
    <source>
        <dbReference type="ARBA" id="ARBA00022723"/>
    </source>
</evidence>
<dbReference type="GO" id="GO:0016787">
    <property type="term" value="F:hydrolase activity"/>
    <property type="evidence" value="ECO:0007669"/>
    <property type="project" value="UniProtKB-KW"/>
</dbReference>
<evidence type="ECO:0000259" key="5">
    <source>
        <dbReference type="SMART" id="SM00849"/>
    </source>
</evidence>
<dbReference type="PANTHER" id="PTHR46233">
    <property type="entry name" value="HYDROXYACYLGLUTATHIONE HYDROLASE GLOC"/>
    <property type="match status" value="1"/>
</dbReference>
<dbReference type="SMART" id="SM00849">
    <property type="entry name" value="Lactamase_B"/>
    <property type="match status" value="1"/>
</dbReference>
<dbReference type="SUPFAM" id="SSF56281">
    <property type="entry name" value="Metallo-hydrolase/oxidoreductase"/>
    <property type="match status" value="1"/>
</dbReference>
<evidence type="ECO:0000256" key="1">
    <source>
        <dbReference type="ARBA" id="ARBA00001947"/>
    </source>
</evidence>
<dbReference type="PANTHER" id="PTHR46233:SF3">
    <property type="entry name" value="HYDROXYACYLGLUTATHIONE HYDROLASE GLOC"/>
    <property type="match status" value="1"/>
</dbReference>
<proteinExistence type="predicted"/>
<dbReference type="CDD" id="cd06262">
    <property type="entry name" value="metallo-hydrolase-like_MBL-fold"/>
    <property type="match status" value="1"/>
</dbReference>
<protein>
    <recommendedName>
        <fullName evidence="5">Metallo-beta-lactamase domain-containing protein</fullName>
    </recommendedName>
</protein>
<dbReference type="AlphaFoldDB" id="A0A317KZU1"/>
<evidence type="ECO:0000313" key="6">
    <source>
        <dbReference type="EMBL" id="PWU68524.1"/>
    </source>
</evidence>
<evidence type="ECO:0000256" key="4">
    <source>
        <dbReference type="ARBA" id="ARBA00022833"/>
    </source>
</evidence>
<dbReference type="GO" id="GO:0046872">
    <property type="term" value="F:metal ion binding"/>
    <property type="evidence" value="ECO:0007669"/>
    <property type="project" value="UniProtKB-KW"/>
</dbReference>
<keyword evidence="7" id="KW-1185">Reference proteome</keyword>
<reference evidence="6 7" key="1">
    <citation type="submission" date="2018-05" db="EMBL/GenBank/DDBJ databases">
        <title>Genomic analysis of Gracilibacillus dipsosauri DD1 reveals novel features of a salt-tolerant amylase.</title>
        <authorList>
            <person name="Deutch C.E."/>
            <person name="Yang S."/>
        </authorList>
    </citation>
    <scope>NUCLEOTIDE SEQUENCE [LARGE SCALE GENOMIC DNA]</scope>
    <source>
        <strain evidence="6 7">DD1</strain>
    </source>
</reference>